<dbReference type="RefSeq" id="WP_017806498.1">
    <property type="nucleotide sequence ID" value="NZ_PQVK01000040.1"/>
</dbReference>
<dbReference type="InterPro" id="IPR002035">
    <property type="entry name" value="VWF_A"/>
</dbReference>
<feature type="domain" description="VWFA" evidence="1">
    <location>
        <begin position="369"/>
        <end position="469"/>
    </location>
</feature>
<organism evidence="2 3">
    <name type="scientific">Avibacterium paragallinarum</name>
    <name type="common">Haemophilus gallinarum</name>
    <dbReference type="NCBI Taxonomy" id="728"/>
    <lineage>
        <taxon>Bacteria</taxon>
        <taxon>Pseudomonadati</taxon>
        <taxon>Pseudomonadota</taxon>
        <taxon>Gammaproteobacteria</taxon>
        <taxon>Pasteurellales</taxon>
        <taxon>Pasteurellaceae</taxon>
        <taxon>Avibacterium</taxon>
    </lineage>
</organism>
<dbReference type="Pfam" id="PF13519">
    <property type="entry name" value="VWA_2"/>
    <property type="match status" value="1"/>
</dbReference>
<dbReference type="PANTHER" id="PTHR36846:SF1">
    <property type="entry name" value="PROTEIN VIAA"/>
    <property type="match status" value="1"/>
</dbReference>
<dbReference type="PANTHER" id="PTHR36846">
    <property type="entry name" value="PROTEIN VIAA"/>
    <property type="match status" value="1"/>
</dbReference>
<dbReference type="InterPro" id="IPR036465">
    <property type="entry name" value="vWFA_dom_sf"/>
</dbReference>
<protein>
    <submittedName>
        <fullName evidence="2">VWA domain protein interacting with AAA ATPase</fullName>
    </submittedName>
</protein>
<accession>A0A377I7F4</accession>
<dbReference type="SUPFAM" id="SSF53300">
    <property type="entry name" value="vWA-like"/>
    <property type="match status" value="1"/>
</dbReference>
<dbReference type="Gene3D" id="3.40.50.410">
    <property type="entry name" value="von Willebrand factor, type A domain"/>
    <property type="match status" value="1"/>
</dbReference>
<reference evidence="2 3" key="1">
    <citation type="submission" date="2018-06" db="EMBL/GenBank/DDBJ databases">
        <authorList>
            <consortium name="Pathogen Informatics"/>
            <person name="Doyle S."/>
        </authorList>
    </citation>
    <scope>NUCLEOTIDE SEQUENCE [LARGE SCALE GENOMIC DNA]</scope>
    <source>
        <strain evidence="2 3">NCTC11296</strain>
    </source>
</reference>
<name>A0A377I7F4_AVIPA</name>
<proteinExistence type="predicted"/>
<evidence type="ECO:0000313" key="2">
    <source>
        <dbReference type="EMBL" id="STO71278.1"/>
    </source>
</evidence>
<gene>
    <name evidence="2" type="primary">viaA</name>
    <name evidence="2" type="ORF">NCTC11296_01174</name>
</gene>
<evidence type="ECO:0000313" key="3">
    <source>
        <dbReference type="Proteomes" id="UP000254465"/>
    </source>
</evidence>
<sequence>MKSSQYQKKRQTYLTILEDESNAEELFKSYQSFCQDMAIHFDSEFWQEKLQTEENDLFCDFARFKWKNDLKKIETLYQHFKKYIYKGMRKEKRNSSKLNELIEKQFLPEYKKLQQENPFKSYYHKIAHYENNANPTNSKDENKQDTDNSFTTQLLDDYKAFCNANNLSFDFTFLEKKINSGEEQKMLYDYLLQQWKKELDKVEYKWQQAKISLNIKSFKEKLNLSIFFLLGISDDIDNLTPQDTKFLEILNTQLKKVKKLKEILDLLGRAFGKNNATKIKKEMENAEQHNPVIDYRAKEEIVGLYLGKELENILPAELALLNNEESAVLFDLKFLENKLMCFQQQGITFATQSQSTPKEVAEDERTGPMILCVDTSGSMMGDPENIAKAIALYPGQEAKAQKRAYFIINFSKQIVTYEHTKRKTIENLISFLQGSFHGSTDVEPALNYALDLLQRKNYAKADVLVISDFEIPPFSLEIHEKIEMQKQKKTKFNALAISSQNNINSLLSIFDNQWKYSPKTGEIVDLIKPTSSP</sequence>
<dbReference type="Proteomes" id="UP000254465">
    <property type="component" value="Unassembled WGS sequence"/>
</dbReference>
<dbReference type="GO" id="GO:0005829">
    <property type="term" value="C:cytosol"/>
    <property type="evidence" value="ECO:0007669"/>
    <property type="project" value="TreeGrafter"/>
</dbReference>
<evidence type="ECO:0000259" key="1">
    <source>
        <dbReference type="Pfam" id="PF13519"/>
    </source>
</evidence>
<dbReference type="EMBL" id="UGHK01000002">
    <property type="protein sequence ID" value="STO71278.1"/>
    <property type="molecule type" value="Genomic_DNA"/>
</dbReference>
<dbReference type="AlphaFoldDB" id="A0A377I7F4"/>